<proteinExistence type="predicted"/>
<feature type="region of interest" description="Disordered" evidence="5">
    <location>
        <begin position="214"/>
        <end position="451"/>
    </location>
</feature>
<reference evidence="8 9" key="1">
    <citation type="journal article" date="2022" name="Cell">
        <title>Repeat-based holocentromeres influence genome architecture and karyotype evolution.</title>
        <authorList>
            <person name="Hofstatter P.G."/>
            <person name="Thangavel G."/>
            <person name="Lux T."/>
            <person name="Neumann P."/>
            <person name="Vondrak T."/>
            <person name="Novak P."/>
            <person name="Zhang M."/>
            <person name="Costa L."/>
            <person name="Castellani M."/>
            <person name="Scott A."/>
            <person name="Toegelov H."/>
            <person name="Fuchs J."/>
            <person name="Mata-Sucre Y."/>
            <person name="Dias Y."/>
            <person name="Vanzela A.L.L."/>
            <person name="Huettel B."/>
            <person name="Almeida C.C.S."/>
            <person name="Simkova H."/>
            <person name="Souza G."/>
            <person name="Pedrosa-Harand A."/>
            <person name="Macas J."/>
            <person name="Mayer K.F.X."/>
            <person name="Houben A."/>
            <person name="Marques A."/>
        </authorList>
    </citation>
    <scope>NUCLEOTIDE SEQUENCE [LARGE SCALE GENOMIC DNA]</scope>
    <source>
        <strain evidence="8">RhyTen1mFocal</strain>
    </source>
</reference>
<feature type="compositionally biased region" description="Basic and acidic residues" evidence="5">
    <location>
        <begin position="214"/>
        <end position="225"/>
    </location>
</feature>
<feature type="compositionally biased region" description="Acidic residues" evidence="5">
    <location>
        <begin position="413"/>
        <end position="428"/>
    </location>
</feature>
<keyword evidence="4" id="KW-1015">Disulfide bond</keyword>
<evidence type="ECO:0000256" key="6">
    <source>
        <dbReference type="SAM" id="SignalP"/>
    </source>
</evidence>
<gene>
    <name evidence="8" type="ORF">LUZ61_013796</name>
</gene>
<dbReference type="InterPro" id="IPR028146">
    <property type="entry name" value="PRKCSH_N"/>
</dbReference>
<dbReference type="PANTHER" id="PTHR12630:SF1">
    <property type="entry name" value="GLUCOSIDASE 2 SUBUNIT BETA"/>
    <property type="match status" value="1"/>
</dbReference>
<evidence type="ECO:0000313" key="9">
    <source>
        <dbReference type="Proteomes" id="UP001210211"/>
    </source>
</evidence>
<feature type="compositionally biased region" description="Basic and acidic residues" evidence="5">
    <location>
        <begin position="363"/>
        <end position="383"/>
    </location>
</feature>
<accession>A0AAD5W9V3</accession>
<feature type="chain" id="PRO_5042192338" description="Glucosidase 2 subunit beta" evidence="6">
    <location>
        <begin position="24"/>
        <end position="649"/>
    </location>
</feature>
<name>A0AAD5W9V3_9POAL</name>
<dbReference type="PANTHER" id="PTHR12630">
    <property type="entry name" value="N-LINKED OLIGOSACCHARIDE PROCESSING"/>
    <property type="match status" value="1"/>
</dbReference>
<sequence length="649" mass="73517">METNLRFSLLIALLCLIAIPSLASIPSRDSLGISPQDVSYYKAGVIKCKDGSKKFSRDQLNDEFCDCPDGTDEPGTSACPEGKFYCQNLGHAPLVIFSSRVNDGICDCCDGSDEYDGKVNCSNTCWEAGKVARDKLKKKIATYQEGVVIRNKEIEKAKLAIAKEEEELSKLKNEEISLRDLVSKLKEQKERIEKAEKEEKLKKELEEKRLKEEAEKQAAKEKESIEASLQVEPKDAKEKAPEDATEGGENGKKAEVEDEGASHDEHEILSRESSAEKFAKMTGNQNEEINSEHAEEEIDKDDSGHAEEEIDNHKSAKKPEQVSDHSSDSDAADVHSEAQQHESASTAGLSKEELGRLVASRWTGEKSAEKDENPKDESLKESADDVAEPAEEEGNYESYISDMDDDRYKYKEEESENEYNGDSDEEYADDHADTAESYKSDEEYKNDHSEEISTTGGLSWIDKIQQTVQRVFQSFNFFKTPVDLSESSRVKKEYDDLSSKLSKIQSRIHHLREKLKRDFGKDKEFYSFHDQCFENKQNKYVYKVCPFKKATQNEGHSSTQLGQWDKFEESYRVMAFSNGDRCWNGPDRSMKVRLRCGLKNELTDVDEPSRCEYVAILSTPAMCVEEKLEELKQKLVDMSSSQPASHDEL</sequence>
<evidence type="ECO:0000256" key="1">
    <source>
        <dbReference type="ARBA" id="ARBA00022387"/>
    </source>
</evidence>
<evidence type="ECO:0000259" key="7">
    <source>
        <dbReference type="PROSITE" id="PS51914"/>
    </source>
</evidence>
<dbReference type="Pfam" id="PF12999">
    <property type="entry name" value="PRKCSH-like"/>
    <property type="match status" value="1"/>
</dbReference>
<dbReference type="EMBL" id="JAMRDG010000002">
    <property type="protein sequence ID" value="KAJ3684632.1"/>
    <property type="molecule type" value="Genomic_DNA"/>
</dbReference>
<evidence type="ECO:0000256" key="2">
    <source>
        <dbReference type="ARBA" id="ARBA00022729"/>
    </source>
</evidence>
<dbReference type="GO" id="GO:0006491">
    <property type="term" value="P:N-glycan processing"/>
    <property type="evidence" value="ECO:0007669"/>
    <property type="project" value="TreeGrafter"/>
</dbReference>
<organism evidence="8 9">
    <name type="scientific">Rhynchospora tenuis</name>
    <dbReference type="NCBI Taxonomy" id="198213"/>
    <lineage>
        <taxon>Eukaryota</taxon>
        <taxon>Viridiplantae</taxon>
        <taxon>Streptophyta</taxon>
        <taxon>Embryophyta</taxon>
        <taxon>Tracheophyta</taxon>
        <taxon>Spermatophyta</taxon>
        <taxon>Magnoliopsida</taxon>
        <taxon>Liliopsida</taxon>
        <taxon>Poales</taxon>
        <taxon>Cyperaceae</taxon>
        <taxon>Cyperoideae</taxon>
        <taxon>Rhynchosporeae</taxon>
        <taxon>Rhynchospora</taxon>
    </lineage>
</organism>
<dbReference type="CDD" id="cd00112">
    <property type="entry name" value="LDLa"/>
    <property type="match status" value="1"/>
</dbReference>
<keyword evidence="9" id="KW-1185">Reference proteome</keyword>
<feature type="domain" description="MRH" evidence="7">
    <location>
        <begin position="530"/>
        <end position="625"/>
    </location>
</feature>
<evidence type="ECO:0000256" key="5">
    <source>
        <dbReference type="SAM" id="MobiDB-lite"/>
    </source>
</evidence>
<evidence type="ECO:0000256" key="4">
    <source>
        <dbReference type="ARBA" id="ARBA00023157"/>
    </source>
</evidence>
<feature type="compositionally biased region" description="Basic and acidic residues" evidence="5">
    <location>
        <begin position="429"/>
        <end position="451"/>
    </location>
</feature>
<dbReference type="AlphaFoldDB" id="A0AAD5W9V3"/>
<evidence type="ECO:0000256" key="3">
    <source>
        <dbReference type="ARBA" id="ARBA00022824"/>
    </source>
</evidence>
<dbReference type="InterPro" id="IPR036055">
    <property type="entry name" value="LDL_receptor-like_sf"/>
</dbReference>
<dbReference type="Gene3D" id="4.10.400.10">
    <property type="entry name" value="Low-density Lipoprotein Receptor"/>
    <property type="match status" value="1"/>
</dbReference>
<feature type="compositionally biased region" description="Basic and acidic residues" evidence="5">
    <location>
        <begin position="301"/>
        <end position="340"/>
    </location>
</feature>
<dbReference type="SUPFAM" id="SSF50911">
    <property type="entry name" value="Mannose 6-phosphate receptor domain"/>
    <property type="match status" value="1"/>
</dbReference>
<evidence type="ECO:0000313" key="8">
    <source>
        <dbReference type="EMBL" id="KAJ3684632.1"/>
    </source>
</evidence>
<protein>
    <recommendedName>
        <fullName evidence="1">Glucosidase 2 subunit beta</fullName>
    </recommendedName>
</protein>
<dbReference type="Pfam" id="PF13015">
    <property type="entry name" value="PRKCSH_1"/>
    <property type="match status" value="1"/>
</dbReference>
<dbReference type="InterPro" id="IPR009011">
    <property type="entry name" value="Man6P_isomerase_rcpt-bd_dom_sf"/>
</dbReference>
<feature type="compositionally biased region" description="Basic and acidic residues" evidence="5">
    <location>
        <begin position="232"/>
        <end position="242"/>
    </location>
</feature>
<comment type="caution">
    <text evidence="8">The sequence shown here is derived from an EMBL/GenBank/DDBJ whole genome shotgun (WGS) entry which is preliminary data.</text>
</comment>
<dbReference type="InterPro" id="IPR039794">
    <property type="entry name" value="Gtb1-like"/>
</dbReference>
<dbReference type="Proteomes" id="UP001210211">
    <property type="component" value="Unassembled WGS sequence"/>
</dbReference>
<dbReference type="InterPro" id="IPR044865">
    <property type="entry name" value="MRH_dom"/>
</dbReference>
<dbReference type="Gene3D" id="2.70.130.10">
    <property type="entry name" value="Mannose-6-phosphate receptor binding domain"/>
    <property type="match status" value="1"/>
</dbReference>
<dbReference type="PROSITE" id="PS51914">
    <property type="entry name" value="MRH"/>
    <property type="match status" value="1"/>
</dbReference>
<feature type="signal peptide" evidence="6">
    <location>
        <begin position="1"/>
        <end position="23"/>
    </location>
</feature>
<feature type="compositionally biased region" description="Basic and acidic residues" evidence="5">
    <location>
        <begin position="249"/>
        <end position="279"/>
    </location>
</feature>
<dbReference type="GO" id="GO:0017177">
    <property type="term" value="C:glucosidase II complex"/>
    <property type="evidence" value="ECO:0007669"/>
    <property type="project" value="TreeGrafter"/>
</dbReference>
<dbReference type="InterPro" id="IPR002172">
    <property type="entry name" value="LDrepeatLR_classA_rpt"/>
</dbReference>
<dbReference type="InterPro" id="IPR036607">
    <property type="entry name" value="PRKCSH"/>
</dbReference>
<feature type="compositionally biased region" description="Acidic residues" evidence="5">
    <location>
        <begin position="384"/>
        <end position="395"/>
    </location>
</feature>
<keyword evidence="2 6" id="KW-0732">Signal</keyword>
<keyword evidence="3" id="KW-0256">Endoplasmic reticulum</keyword>